<evidence type="ECO:0000313" key="1">
    <source>
        <dbReference type="EMBL" id="MDN3578338.1"/>
    </source>
</evidence>
<evidence type="ECO:0000313" key="2">
    <source>
        <dbReference type="Proteomes" id="UP001180081"/>
    </source>
</evidence>
<gene>
    <name evidence="1" type="ORF">QWZ03_16335</name>
</gene>
<dbReference type="RefSeq" id="WP_290333692.1">
    <property type="nucleotide sequence ID" value="NZ_JAUFPU010000018.1"/>
</dbReference>
<organism evidence="1 2">
    <name type="scientific">Chitinimonas viridis</name>
    <dbReference type="NCBI Taxonomy" id="664880"/>
    <lineage>
        <taxon>Bacteria</taxon>
        <taxon>Pseudomonadati</taxon>
        <taxon>Pseudomonadota</taxon>
        <taxon>Betaproteobacteria</taxon>
        <taxon>Neisseriales</taxon>
        <taxon>Chitinibacteraceae</taxon>
        <taxon>Chitinimonas</taxon>
    </lineage>
</organism>
<name>A0ABT8B9V1_9NEIS</name>
<proteinExistence type="predicted"/>
<comment type="caution">
    <text evidence="1">The sequence shown here is derived from an EMBL/GenBank/DDBJ whole genome shotgun (WGS) entry which is preliminary data.</text>
</comment>
<dbReference type="EMBL" id="JAUFPU010000018">
    <property type="protein sequence ID" value="MDN3578338.1"/>
    <property type="molecule type" value="Genomic_DNA"/>
</dbReference>
<sequence>MTDRVRCKNPSCEHRILPDTAARNDGLCMPCVHAAARREKAAYIQAHRHDVYAFEGITSPVEILKLVHRPRPFDPLINWLPYPTRTDRLYLNLSAEEARCLADHAARLAGTERHEEAEEISLCLAAFTDTNLDACLRRFVDLGTLWPSLPFHRSPPDVRDALIARLESDIDVLQRNHVLLALAWIGDAVVVEQFAQWVRHPPCWGETLHIAPQDYAREAGWELTSGGQRRNLYFSTCTPLERGANATDSGIRTTIARTDNCPQCAMPLTNLFELSPNACDLPELENWRVSVAIASCERCTCAATVFGCVDDSGQAHWSPKNILPAPLPTDTGAYDKLPSNVLRAGPQRPPLFAAHEFLPTTFSQLGGHPTWIQDARYPLCPDCEQTMMFLGQLDHQDMEDGTEGIYYAFICLACRTTATSYQQS</sequence>
<evidence type="ECO:0008006" key="3">
    <source>
        <dbReference type="Google" id="ProtNLM"/>
    </source>
</evidence>
<reference evidence="1" key="1">
    <citation type="journal article" date="2014" name="Int. J. Syst. Evol. Microbiol.">
        <title>Complete genome of a new Firmicutes species belonging to the dominant human colonic microbiota ('Ruminococcus bicirculans') reveals two chromosomes and a selective capacity to utilize plant glucans.</title>
        <authorList>
            <consortium name="NISC Comparative Sequencing Program"/>
            <person name="Wegmann U."/>
            <person name="Louis P."/>
            <person name="Goesmann A."/>
            <person name="Henrissat B."/>
            <person name="Duncan S.H."/>
            <person name="Flint H.J."/>
        </authorList>
    </citation>
    <scope>NUCLEOTIDE SEQUENCE</scope>
    <source>
        <strain evidence="1">CECT 7703</strain>
    </source>
</reference>
<protein>
    <recommendedName>
        <fullName evidence="3">DUF1963 domain-containing protein</fullName>
    </recommendedName>
</protein>
<keyword evidence="2" id="KW-1185">Reference proteome</keyword>
<reference evidence="1" key="2">
    <citation type="submission" date="2023-06" db="EMBL/GenBank/DDBJ databases">
        <authorList>
            <person name="Lucena T."/>
            <person name="Sun Q."/>
        </authorList>
    </citation>
    <scope>NUCLEOTIDE SEQUENCE</scope>
    <source>
        <strain evidence="1">CECT 7703</strain>
    </source>
</reference>
<accession>A0ABT8B9V1</accession>
<dbReference type="Proteomes" id="UP001180081">
    <property type="component" value="Unassembled WGS sequence"/>
</dbReference>